<protein>
    <recommendedName>
        <fullName evidence="4">Large ribosomal subunit protein bL33</fullName>
    </recommendedName>
</protein>
<proteinExistence type="inferred from homology"/>
<dbReference type="InterPro" id="IPR011332">
    <property type="entry name" value="Ribosomal_zn-bd"/>
</dbReference>
<name>A0A1G2DFK9_9BACT</name>
<dbReference type="NCBIfam" id="TIGR01023">
    <property type="entry name" value="rpmG_bact"/>
    <property type="match status" value="1"/>
</dbReference>
<sequence length="51" mass="6158">MSQDQLIQLKAKGTGQVYWTRKNRKLVTRKIELRKYDPKTRKHVVFKEGKK</sequence>
<dbReference type="GO" id="GO:0015934">
    <property type="term" value="C:large ribosomal subunit"/>
    <property type="evidence" value="ECO:0007669"/>
    <property type="project" value="TreeGrafter"/>
</dbReference>
<gene>
    <name evidence="5" type="ORF">A3C93_04605</name>
</gene>
<accession>A0A1G2DFK9</accession>
<dbReference type="Gene3D" id="2.20.28.120">
    <property type="entry name" value="Ribosomal protein L33"/>
    <property type="match status" value="1"/>
</dbReference>
<evidence type="ECO:0000313" key="5">
    <source>
        <dbReference type="EMBL" id="OGZ12434.1"/>
    </source>
</evidence>
<evidence type="ECO:0000256" key="1">
    <source>
        <dbReference type="ARBA" id="ARBA00007596"/>
    </source>
</evidence>
<dbReference type="GO" id="GO:0006412">
    <property type="term" value="P:translation"/>
    <property type="evidence" value="ECO:0007669"/>
    <property type="project" value="InterPro"/>
</dbReference>
<dbReference type="EMBL" id="MHLO01000018">
    <property type="protein sequence ID" value="OGZ12434.1"/>
    <property type="molecule type" value="Genomic_DNA"/>
</dbReference>
<dbReference type="PANTHER" id="PTHR15238:SF1">
    <property type="entry name" value="LARGE RIBOSOMAL SUBUNIT PROTEIN BL33M"/>
    <property type="match status" value="1"/>
</dbReference>
<dbReference type="PROSITE" id="PS00582">
    <property type="entry name" value="RIBOSOMAL_L33"/>
    <property type="match status" value="1"/>
</dbReference>
<dbReference type="PANTHER" id="PTHR15238">
    <property type="entry name" value="54S RIBOSOMAL PROTEIN L39, MITOCHONDRIAL"/>
    <property type="match status" value="1"/>
</dbReference>
<dbReference type="NCBIfam" id="NF001860">
    <property type="entry name" value="PRK00595.1"/>
    <property type="match status" value="1"/>
</dbReference>
<dbReference type="GO" id="GO:0003735">
    <property type="term" value="F:structural constituent of ribosome"/>
    <property type="evidence" value="ECO:0007669"/>
    <property type="project" value="InterPro"/>
</dbReference>
<evidence type="ECO:0000256" key="3">
    <source>
        <dbReference type="ARBA" id="ARBA00023274"/>
    </source>
</evidence>
<dbReference type="Proteomes" id="UP000178636">
    <property type="component" value="Unassembled WGS sequence"/>
</dbReference>
<dbReference type="AlphaFoldDB" id="A0A1G2DFK9"/>
<comment type="similarity">
    <text evidence="1">Belongs to the bacterial ribosomal protein bL33 family.</text>
</comment>
<reference evidence="5 6" key="1">
    <citation type="journal article" date="2016" name="Nat. Commun.">
        <title>Thousands of microbial genomes shed light on interconnected biogeochemical processes in an aquifer system.</title>
        <authorList>
            <person name="Anantharaman K."/>
            <person name="Brown C.T."/>
            <person name="Hug L.A."/>
            <person name="Sharon I."/>
            <person name="Castelle C.J."/>
            <person name="Probst A.J."/>
            <person name="Thomas B.C."/>
            <person name="Singh A."/>
            <person name="Wilkins M.J."/>
            <person name="Karaoz U."/>
            <person name="Brodie E.L."/>
            <person name="Williams K.H."/>
            <person name="Hubbard S.S."/>
            <person name="Banfield J.F."/>
        </authorList>
    </citation>
    <scope>NUCLEOTIDE SEQUENCE [LARGE SCALE GENOMIC DNA]</scope>
</reference>
<evidence type="ECO:0000256" key="2">
    <source>
        <dbReference type="ARBA" id="ARBA00022980"/>
    </source>
</evidence>
<comment type="caution">
    <text evidence="5">The sequence shown here is derived from an EMBL/GenBank/DDBJ whole genome shotgun (WGS) entry which is preliminary data.</text>
</comment>
<keyword evidence="3" id="KW-0687">Ribonucleoprotein</keyword>
<dbReference type="InterPro" id="IPR038584">
    <property type="entry name" value="Ribosomal_bL33_sf"/>
</dbReference>
<organism evidence="5 6">
    <name type="scientific">Candidatus Lloydbacteria bacterium RIFCSPHIGHO2_02_FULL_54_17</name>
    <dbReference type="NCBI Taxonomy" id="1798664"/>
    <lineage>
        <taxon>Bacteria</taxon>
        <taxon>Candidatus Lloydiibacteriota</taxon>
    </lineage>
</organism>
<dbReference type="STRING" id="1798664.A3C93_04605"/>
<evidence type="ECO:0000313" key="6">
    <source>
        <dbReference type="Proteomes" id="UP000178636"/>
    </source>
</evidence>
<dbReference type="GO" id="GO:0005737">
    <property type="term" value="C:cytoplasm"/>
    <property type="evidence" value="ECO:0007669"/>
    <property type="project" value="UniProtKB-ARBA"/>
</dbReference>
<dbReference type="InterPro" id="IPR018264">
    <property type="entry name" value="Ribosomal_bL33_CS"/>
</dbReference>
<dbReference type="SUPFAM" id="SSF57829">
    <property type="entry name" value="Zn-binding ribosomal proteins"/>
    <property type="match status" value="1"/>
</dbReference>
<dbReference type="InterPro" id="IPR001705">
    <property type="entry name" value="Ribosomal_bL33"/>
</dbReference>
<evidence type="ECO:0000256" key="4">
    <source>
        <dbReference type="ARBA" id="ARBA00035176"/>
    </source>
</evidence>
<keyword evidence="2 5" id="KW-0689">Ribosomal protein</keyword>
<dbReference type="Pfam" id="PF00471">
    <property type="entry name" value="Ribosomal_L33"/>
    <property type="match status" value="1"/>
</dbReference>